<gene>
    <name evidence="2" type="ORF">AOG54_05430</name>
    <name evidence="1" type="ORF">SE19_04070</name>
</gene>
<protein>
    <submittedName>
        <fullName evidence="2">Uncharacterized protein</fullName>
    </submittedName>
</protein>
<evidence type="ECO:0000313" key="4">
    <source>
        <dbReference type="Proteomes" id="UP000050515"/>
    </source>
</evidence>
<dbReference type="Proteomes" id="UP000050320">
    <property type="component" value="Unassembled WGS sequence"/>
</dbReference>
<dbReference type="GeneID" id="84221733"/>
<dbReference type="OrthoDB" id="55515at2157"/>
<evidence type="ECO:0000313" key="2">
    <source>
        <dbReference type="EMBL" id="KQB34236.1"/>
    </source>
</evidence>
<evidence type="ECO:0000313" key="1">
    <source>
        <dbReference type="EMBL" id="KPV46774.1"/>
    </source>
</evidence>
<comment type="caution">
    <text evidence="2">The sequence shown here is derived from an EMBL/GenBank/DDBJ whole genome shotgun (WGS) entry which is preliminary data.</text>
</comment>
<accession>A0A0N8VKN7</accession>
<dbReference type="RefSeq" id="WP_048100838.1">
    <property type="nucleotide sequence ID" value="NZ_JBBYJF010000010.1"/>
</dbReference>
<evidence type="ECO:0000313" key="3">
    <source>
        <dbReference type="Proteomes" id="UP000050320"/>
    </source>
</evidence>
<keyword evidence="3" id="KW-1185">Reference proteome</keyword>
<dbReference type="AlphaFoldDB" id="A0A0N8VKN7"/>
<reference evidence="2 3" key="2">
    <citation type="submission" date="2015-09" db="EMBL/GenBank/DDBJ databases">
        <title>Heavy metals and arsenic resistance mechanisms in polyextremophilic archaea of the family Ferroplasmaceae.</title>
        <authorList>
            <person name="Bulaev A.G."/>
            <person name="Kanygina A.V."/>
        </authorList>
    </citation>
    <scope>NUCLEOTIDE SEQUENCE [LARGE SCALE GENOMIC DNA]</scope>
    <source>
        <strain evidence="2 3">VT</strain>
    </source>
</reference>
<dbReference type="EMBL" id="LKBG01000250">
    <property type="protein sequence ID" value="KQB34236.1"/>
    <property type="molecule type" value="Genomic_DNA"/>
</dbReference>
<dbReference type="Proteomes" id="UP000050515">
    <property type="component" value="Unassembled WGS sequence"/>
</dbReference>
<name>A0A0N8VKN7_9ARCH</name>
<reference evidence="1 4" key="1">
    <citation type="submission" date="2015-09" db="EMBL/GenBank/DDBJ databases">
        <title>Draft genome sequence of Acidiplasma aeolicum DSM 18409.</title>
        <authorList>
            <person name="Hemp J."/>
        </authorList>
    </citation>
    <scope>NUCLEOTIDE SEQUENCE [LARGE SCALE GENOMIC DNA]</scope>
    <source>
        <strain evidence="1 4">V</strain>
    </source>
</reference>
<organism evidence="2 3">
    <name type="scientific">Acidiplasma aeolicum</name>
    <dbReference type="NCBI Taxonomy" id="507754"/>
    <lineage>
        <taxon>Archaea</taxon>
        <taxon>Methanobacteriati</taxon>
        <taxon>Thermoplasmatota</taxon>
        <taxon>Thermoplasmata</taxon>
        <taxon>Thermoplasmatales</taxon>
        <taxon>Ferroplasmaceae</taxon>
        <taxon>Acidiplasma</taxon>
    </lineage>
</organism>
<proteinExistence type="predicted"/>
<dbReference type="PATRIC" id="fig|507754.4.peg.48"/>
<sequence length="84" mass="9594">MVDDREVIGFTLDEEPKWVKVTLEDGTVMQIKMEIMAIERNGNDPNTGIPVYIIQATNIMRMLKVPKELIKTTNDRHNSSGLYS</sequence>
<dbReference type="EMBL" id="LJCQ01000186">
    <property type="protein sequence ID" value="KPV46774.1"/>
    <property type="molecule type" value="Genomic_DNA"/>
</dbReference>